<evidence type="ECO:0000256" key="1">
    <source>
        <dbReference type="ARBA" id="ARBA00004299"/>
    </source>
</evidence>
<dbReference type="GO" id="GO:0015031">
    <property type="term" value="P:protein transport"/>
    <property type="evidence" value="ECO:0007669"/>
    <property type="project" value="UniProtKB-KW"/>
</dbReference>
<dbReference type="GO" id="GO:0005198">
    <property type="term" value="F:structural molecule activity"/>
    <property type="evidence" value="ECO:0007669"/>
    <property type="project" value="TreeGrafter"/>
</dbReference>
<comment type="similarity">
    <text evidence="3">Belongs to the WD repeat SEC31 family.</text>
</comment>
<comment type="function">
    <text evidence="14">Component of the coat protein complex II (COPII) which promotes the formation of transport vesicles from the endoplasmic reticulum (ER). The coat has two main functions, the physical deformation of the endoplasmic reticulum membrane into vesicles and the selection of cargo molecules.</text>
</comment>
<evidence type="ECO:0000313" key="18">
    <source>
        <dbReference type="Proteomes" id="UP000310066"/>
    </source>
</evidence>
<dbReference type="OrthoDB" id="542917at2759"/>
<feature type="compositionally biased region" description="Low complexity" evidence="16">
    <location>
        <begin position="1244"/>
        <end position="1253"/>
    </location>
</feature>
<evidence type="ECO:0000256" key="10">
    <source>
        <dbReference type="ARBA" id="ARBA00022892"/>
    </source>
</evidence>
<dbReference type="InterPro" id="IPR015943">
    <property type="entry name" value="WD40/YVTN_repeat-like_dom_sf"/>
</dbReference>
<evidence type="ECO:0000256" key="15">
    <source>
        <dbReference type="PROSITE-ProRule" id="PRU00221"/>
    </source>
</evidence>
<feature type="compositionally biased region" description="Low complexity" evidence="16">
    <location>
        <begin position="988"/>
        <end position="1000"/>
    </location>
</feature>
<evidence type="ECO:0000256" key="5">
    <source>
        <dbReference type="ARBA" id="ARBA00021236"/>
    </source>
</evidence>
<evidence type="ECO:0000256" key="2">
    <source>
        <dbReference type="ARBA" id="ARBA00004397"/>
    </source>
</evidence>
<dbReference type="InterPro" id="IPR040251">
    <property type="entry name" value="SEC31-like"/>
</dbReference>
<feature type="compositionally biased region" description="Low complexity" evidence="16">
    <location>
        <begin position="1138"/>
        <end position="1149"/>
    </location>
</feature>
<evidence type="ECO:0000313" key="17">
    <source>
        <dbReference type="EMBL" id="TKA37853.1"/>
    </source>
</evidence>
<evidence type="ECO:0000256" key="12">
    <source>
        <dbReference type="ARBA" id="ARBA00023136"/>
    </source>
</evidence>
<comment type="caution">
    <text evidence="17">The sequence shown here is derived from an EMBL/GenBank/DDBJ whole genome shotgun (WGS) entry which is preliminary data.</text>
</comment>
<evidence type="ECO:0000256" key="6">
    <source>
        <dbReference type="ARBA" id="ARBA00022448"/>
    </source>
</evidence>
<dbReference type="FunFam" id="2.130.10.10:FF:000193">
    <property type="entry name" value="Protein transport protein SEC31, putative"/>
    <property type="match status" value="1"/>
</dbReference>
<dbReference type="Pfam" id="PF00400">
    <property type="entry name" value="WD40"/>
    <property type="match status" value="1"/>
</dbReference>
<evidence type="ECO:0000256" key="14">
    <source>
        <dbReference type="ARBA" id="ARBA00025471"/>
    </source>
</evidence>
<comment type="subcellular location">
    <subcellularLocation>
        <location evidence="1">Cytoplasmic vesicle</location>
        <location evidence="1">COPII-coated vesicle membrane</location>
        <topology evidence="1">Peripheral membrane protein</topology>
        <orientation evidence="1">Cytoplasmic side</orientation>
    </subcellularLocation>
    <subcellularLocation>
        <location evidence="2">Endoplasmic reticulum membrane</location>
        <topology evidence="2">Peripheral membrane protein</topology>
        <orientation evidence="2">Cytoplasmic side</orientation>
    </subcellularLocation>
</comment>
<dbReference type="PROSITE" id="PS50082">
    <property type="entry name" value="WD_REPEATS_2"/>
    <property type="match status" value="1"/>
</dbReference>
<dbReference type="GO" id="GO:0070971">
    <property type="term" value="C:endoplasmic reticulum exit site"/>
    <property type="evidence" value="ECO:0007669"/>
    <property type="project" value="TreeGrafter"/>
</dbReference>
<evidence type="ECO:0000256" key="4">
    <source>
        <dbReference type="ARBA" id="ARBA00013507"/>
    </source>
</evidence>
<gene>
    <name evidence="17" type="ORF">B0A54_09856</name>
</gene>
<dbReference type="SMART" id="SM00320">
    <property type="entry name" value="WD40"/>
    <property type="match status" value="6"/>
</dbReference>
<name>A0A4U0UQA1_9PEZI</name>
<protein>
    <recommendedName>
        <fullName evidence="5">Protein transport protein SEC31</fullName>
    </recommendedName>
    <alternativeName>
        <fullName evidence="4">Protein transport protein sec31</fullName>
    </alternativeName>
</protein>
<evidence type="ECO:0000256" key="11">
    <source>
        <dbReference type="ARBA" id="ARBA00022927"/>
    </source>
</evidence>
<proteinExistence type="inferred from homology"/>
<keyword evidence="8" id="KW-0677">Repeat</keyword>
<evidence type="ECO:0000256" key="13">
    <source>
        <dbReference type="ARBA" id="ARBA00023329"/>
    </source>
</evidence>
<keyword evidence="11" id="KW-0653">Protein transport</keyword>
<organism evidence="17 18">
    <name type="scientific">Friedmanniomyces endolithicus</name>
    <dbReference type="NCBI Taxonomy" id="329885"/>
    <lineage>
        <taxon>Eukaryota</taxon>
        <taxon>Fungi</taxon>
        <taxon>Dikarya</taxon>
        <taxon>Ascomycota</taxon>
        <taxon>Pezizomycotina</taxon>
        <taxon>Dothideomycetes</taxon>
        <taxon>Dothideomycetidae</taxon>
        <taxon>Mycosphaerellales</taxon>
        <taxon>Teratosphaeriaceae</taxon>
        <taxon>Friedmanniomyces</taxon>
    </lineage>
</organism>
<dbReference type="GO" id="GO:0090110">
    <property type="term" value="P:COPII-coated vesicle cargo loading"/>
    <property type="evidence" value="ECO:0007669"/>
    <property type="project" value="TreeGrafter"/>
</dbReference>
<keyword evidence="13" id="KW-0968">Cytoplasmic vesicle</keyword>
<dbReference type="GO" id="GO:0005789">
    <property type="term" value="C:endoplasmic reticulum membrane"/>
    <property type="evidence" value="ECO:0007669"/>
    <property type="project" value="UniProtKB-SubCell"/>
</dbReference>
<dbReference type="SUPFAM" id="SSF50978">
    <property type="entry name" value="WD40 repeat-like"/>
    <property type="match status" value="1"/>
</dbReference>
<accession>A0A4U0UQA1</accession>
<dbReference type="STRING" id="329885.A0A4U0UQA1"/>
<feature type="compositionally biased region" description="Pro residues" evidence="16">
    <location>
        <begin position="1184"/>
        <end position="1210"/>
    </location>
</feature>
<dbReference type="InterPro" id="IPR036322">
    <property type="entry name" value="WD40_repeat_dom_sf"/>
</dbReference>
<feature type="region of interest" description="Disordered" evidence="16">
    <location>
        <begin position="810"/>
        <end position="836"/>
    </location>
</feature>
<dbReference type="Gene3D" id="1.20.940.10">
    <property type="entry name" value="Functional domain of the splicing factor Prp18"/>
    <property type="match status" value="1"/>
</dbReference>
<feature type="compositionally biased region" description="Low complexity" evidence="16">
    <location>
        <begin position="1168"/>
        <end position="1183"/>
    </location>
</feature>
<dbReference type="InterPro" id="IPR001680">
    <property type="entry name" value="WD40_rpt"/>
</dbReference>
<feature type="region of interest" description="Disordered" evidence="16">
    <location>
        <begin position="861"/>
        <end position="1269"/>
    </location>
</feature>
<reference evidence="17 18" key="1">
    <citation type="submission" date="2017-03" db="EMBL/GenBank/DDBJ databases">
        <title>Genomes of endolithic fungi from Antarctica.</title>
        <authorList>
            <person name="Coleine C."/>
            <person name="Masonjones S."/>
            <person name="Stajich J.E."/>
        </authorList>
    </citation>
    <scope>NUCLEOTIDE SEQUENCE [LARGE SCALE GENOMIC DNA]</scope>
    <source>
        <strain evidence="17 18">CCFEE 5311</strain>
    </source>
</reference>
<dbReference type="EMBL" id="NAJP01000049">
    <property type="protein sequence ID" value="TKA37853.1"/>
    <property type="molecule type" value="Genomic_DNA"/>
</dbReference>
<evidence type="ECO:0000256" key="7">
    <source>
        <dbReference type="ARBA" id="ARBA00022574"/>
    </source>
</evidence>
<keyword evidence="7 15" id="KW-0853">WD repeat</keyword>
<evidence type="ECO:0000256" key="8">
    <source>
        <dbReference type="ARBA" id="ARBA00022737"/>
    </source>
</evidence>
<feature type="compositionally biased region" description="Low complexity" evidence="16">
    <location>
        <begin position="869"/>
        <end position="917"/>
    </location>
</feature>
<dbReference type="Gene3D" id="1.25.40.1030">
    <property type="match status" value="1"/>
</dbReference>
<dbReference type="GO" id="GO:0007029">
    <property type="term" value="P:endoplasmic reticulum organization"/>
    <property type="evidence" value="ECO:0007669"/>
    <property type="project" value="TreeGrafter"/>
</dbReference>
<keyword evidence="12" id="KW-0472">Membrane</keyword>
<dbReference type="Proteomes" id="UP000310066">
    <property type="component" value="Unassembled WGS sequence"/>
</dbReference>
<evidence type="ECO:0000256" key="16">
    <source>
        <dbReference type="SAM" id="MobiDB-lite"/>
    </source>
</evidence>
<evidence type="ECO:0000256" key="9">
    <source>
        <dbReference type="ARBA" id="ARBA00022824"/>
    </source>
</evidence>
<keyword evidence="6" id="KW-0813">Transport</keyword>
<feature type="repeat" description="WD" evidence="15">
    <location>
        <begin position="258"/>
        <end position="300"/>
    </location>
</feature>
<dbReference type="GO" id="GO:0030127">
    <property type="term" value="C:COPII vesicle coat"/>
    <property type="evidence" value="ECO:0007669"/>
    <property type="project" value="TreeGrafter"/>
</dbReference>
<sequence>MVGLRELQRTAVFAWSPGAGPPLIVTGTRTGAVSDDFSDETKLELWDLGLDKPSPQADLKPVASLSTDSGFNDIGWSEPSDEHPLGLVAGALDNGSVDIWDAAKLREGDSDAHITRTSKHSGAVKALQWNPFRHSMLASVGAKGEIYLYDMSNVNNPSSFRLGASAARADDIECLDWNKQDKTQHILATGSSGGFVTVWDVKQKRDILTLNNSGRKAVSAVAWDPEESTKLATATPNDQDPTIYIWSLRNSKEPERTLQGHELGVLALAWCAQDTELLLSCGKDNQTICWNSRTGEKYGSFAAGSNWAFQTKWNPHNPGLIASASFDGKILVTSTQATNSKASDEQAAATNQTLDGEDFFAKAQTQPQGISFSIPKAPKWLARPCSVAFGFGGKIVRVGMDQSHKSKVSIESFAVDDSIGEAAEKFEQKMKSGDLASICESKIQEAKTEEEKADWRVIETLNAGRSRKKLREYMGFADEVDDMTSKTEKIGVNGDADKSATNGEKEDDDFFGNADDDDSFLANLASTKGAKTNNPFRIYTASDSSADKSITRALMLGNFDDALTICLGEDRMSDAFMIAVCGGQKCIDRAQTAYLKSKGKGEAGPNYLRLLASIVGKNLWDVVHNAELRDWREVMATLCTYADETEFADLCEALGDRLEDSLAQEGGGEENEELGVKRRDASFCYLAGSKLEKVVINWVQELKEQEKAALSQSSAEGADEGEHGSNDFGVHAKCLQGFVEKVSVFRTVTKFRDAELQATEHWKLAPLYRLYAEYAEILASHGLLTSAEQYLALLPAKFEGAEEAQKRVRMATKKAGGQRQNAAAAAAPRAPSVVQPGRATAAFQPAQPPLIDLARNAAPSAYSPAGAMPSAPVAPSNPYAPPANNYTPAGYQPQQQPAPFGQPQAYGGYQPPQQQASMPPPPRAGTVSPGLHPNAQAKKAGDWNDMPANFFKERQPGSRRGTPAPPIVASPFPNAQQPALCPPPTAGPPQYSQPRQQQQAPLPPPPKSGEMQRITSPSLSGQPPPLMQRPSSSAASAYAPSHPPSQQSGSTLPAPSQPPLARGASPYQPPPSTSNAAPSKRYAPAPGSVPSHVPGQQRQVAPNPYAAQQGGAGGYGLESQGRAGAYAPMQGGGGGYGPVAPQPQAGAYGQPPPQQQPSGPYGQPPPQQAGAYAPLQSQPGTPYGQPPPQQQPSQPPQSAAPPPRGPPRGPQTPSNAPPARSGPAPAVQPLPQQASDAPSTENQAPRAAAAPAKPKYPRGDRSHIPASARPIVDILTPEVNRIKSVTPPEYKRQVDDMEKRINILFDHINNEDLLSEETVARLAEMSEAVGRKDWERAEEVFKEIQGGLGPEEGGVWVVGVKRLIAIGKSTRK</sequence>
<feature type="compositionally biased region" description="Low complexity" evidence="16">
    <location>
        <begin position="815"/>
        <end position="831"/>
    </location>
</feature>
<dbReference type="PANTHER" id="PTHR13923">
    <property type="entry name" value="SEC31-RELATED PROTEIN"/>
    <property type="match status" value="1"/>
</dbReference>
<dbReference type="Gene3D" id="2.130.10.10">
    <property type="entry name" value="YVTN repeat-like/Quinoprotein amine dehydrogenase"/>
    <property type="match status" value="1"/>
</dbReference>
<feature type="compositionally biased region" description="Low complexity" evidence="16">
    <location>
        <begin position="1030"/>
        <end position="1048"/>
    </location>
</feature>
<dbReference type="PANTHER" id="PTHR13923:SF11">
    <property type="entry name" value="SECRETORY 31, ISOFORM D"/>
    <property type="match status" value="1"/>
</dbReference>
<evidence type="ECO:0000256" key="3">
    <source>
        <dbReference type="ARBA" id="ARBA00009358"/>
    </source>
</evidence>
<keyword evidence="9" id="KW-0256">Endoplasmic reticulum</keyword>
<feature type="compositionally biased region" description="Low complexity" evidence="16">
    <location>
        <begin position="1223"/>
        <end position="1234"/>
    </location>
</feature>
<keyword evidence="10" id="KW-0931">ER-Golgi transport</keyword>